<dbReference type="Proteomes" id="UP000244890">
    <property type="component" value="Chromosome"/>
</dbReference>
<dbReference type="NCBIfam" id="TIGR02227">
    <property type="entry name" value="sigpep_I_bact"/>
    <property type="match status" value="1"/>
</dbReference>
<comment type="subcellular location">
    <subcellularLocation>
        <location evidence="3">Membrane</location>
        <topology evidence="3">Single-pass type II membrane protein</topology>
    </subcellularLocation>
</comment>
<dbReference type="InterPro" id="IPR000223">
    <property type="entry name" value="Pept_S26A_signal_pept_1"/>
</dbReference>
<sequence>MLILIEVFSKHYTFAFLKTNSLTNVTWVLLQKDVDKYKFDLKGKIIAFDFPLDTKYFKKDTPFAKKVKCQGGDNLSTQDRDYFCNNYHIGKARIADSKGATVKQFVFNGVIPKDSYFVMGDNPNSFDSRYWGFLTKDKIKGVAIWKY</sequence>
<dbReference type="EC" id="3.4.21.89" evidence="3"/>
<dbReference type="GO" id="GO:0006465">
    <property type="term" value="P:signal peptide processing"/>
    <property type="evidence" value="ECO:0007669"/>
    <property type="project" value="InterPro"/>
</dbReference>
<accession>A0A2U8FFX5</accession>
<dbReference type="CDD" id="cd06530">
    <property type="entry name" value="S26_SPase_I"/>
    <property type="match status" value="1"/>
</dbReference>
<dbReference type="Pfam" id="PF10502">
    <property type="entry name" value="Peptidase_S26"/>
    <property type="match status" value="1"/>
</dbReference>
<dbReference type="GO" id="GO:0009003">
    <property type="term" value="F:signal peptidase activity"/>
    <property type="evidence" value="ECO:0007669"/>
    <property type="project" value="UniProtKB-EC"/>
</dbReference>
<keyword evidence="3" id="KW-0378">Hydrolase</keyword>
<evidence type="ECO:0000256" key="2">
    <source>
        <dbReference type="ARBA" id="ARBA00019232"/>
    </source>
</evidence>
<reference evidence="5 6" key="1">
    <citation type="submission" date="2017-06" db="EMBL/GenBank/DDBJ databases">
        <title>Complete genome of Helicobacter apodemus.</title>
        <authorList>
            <person name="Cho S."/>
        </authorList>
    </citation>
    <scope>NUCLEOTIDE SEQUENCE [LARGE SCALE GENOMIC DNA]</scope>
    <source>
        <strain evidence="6">SNUVETPUB-15-01</strain>
    </source>
</reference>
<dbReference type="EMBL" id="CP021886">
    <property type="protein sequence ID" value="AWI35073.1"/>
    <property type="molecule type" value="Genomic_DNA"/>
</dbReference>
<dbReference type="KEGG" id="had:CDV25_04810"/>
<dbReference type="OrthoDB" id="5360818at2"/>
<dbReference type="GO" id="GO:0016020">
    <property type="term" value="C:membrane"/>
    <property type="evidence" value="ECO:0007669"/>
    <property type="project" value="UniProtKB-SubCell"/>
</dbReference>
<comment type="catalytic activity">
    <reaction evidence="3">
        <text>Cleavage of hydrophobic, N-terminal signal or leader sequences from secreted and periplasmic proteins.</text>
        <dbReference type="EC" id="3.4.21.89"/>
    </reaction>
</comment>
<dbReference type="InterPro" id="IPR036286">
    <property type="entry name" value="LexA/Signal_pep-like_sf"/>
</dbReference>
<proteinExistence type="inferred from homology"/>
<keyword evidence="3" id="KW-0645">Protease</keyword>
<evidence type="ECO:0000313" key="6">
    <source>
        <dbReference type="Proteomes" id="UP000244890"/>
    </source>
</evidence>
<dbReference type="AlphaFoldDB" id="A0A2U8FFX5"/>
<dbReference type="PANTHER" id="PTHR43390">
    <property type="entry name" value="SIGNAL PEPTIDASE I"/>
    <property type="match status" value="1"/>
</dbReference>
<evidence type="ECO:0000313" key="5">
    <source>
        <dbReference type="EMBL" id="AWI35073.1"/>
    </source>
</evidence>
<evidence type="ECO:0000259" key="4">
    <source>
        <dbReference type="Pfam" id="PF10502"/>
    </source>
</evidence>
<name>A0A2U8FFX5_9HELI</name>
<evidence type="ECO:0000256" key="1">
    <source>
        <dbReference type="ARBA" id="ARBA00009370"/>
    </source>
</evidence>
<dbReference type="Gene3D" id="2.10.109.10">
    <property type="entry name" value="Umud Fragment, subunit A"/>
    <property type="match status" value="1"/>
</dbReference>
<dbReference type="SUPFAM" id="SSF51306">
    <property type="entry name" value="LexA/Signal peptidase"/>
    <property type="match status" value="1"/>
</dbReference>
<protein>
    <recommendedName>
        <fullName evidence="2 3">Signal peptidase I</fullName>
        <ecNumber evidence="3">3.4.21.89</ecNumber>
    </recommendedName>
</protein>
<evidence type="ECO:0000256" key="3">
    <source>
        <dbReference type="RuleBase" id="RU362042"/>
    </source>
</evidence>
<dbReference type="GO" id="GO:0004252">
    <property type="term" value="F:serine-type endopeptidase activity"/>
    <property type="evidence" value="ECO:0007669"/>
    <property type="project" value="InterPro"/>
</dbReference>
<feature type="domain" description="Peptidase S26" evidence="4">
    <location>
        <begin position="20"/>
        <end position="145"/>
    </location>
</feature>
<organism evidence="5 6">
    <name type="scientific">Helicobacter apodemus</name>
    <dbReference type="NCBI Taxonomy" id="135569"/>
    <lineage>
        <taxon>Bacteria</taxon>
        <taxon>Pseudomonadati</taxon>
        <taxon>Campylobacterota</taxon>
        <taxon>Epsilonproteobacteria</taxon>
        <taxon>Campylobacterales</taxon>
        <taxon>Helicobacteraceae</taxon>
        <taxon>Helicobacter</taxon>
    </lineage>
</organism>
<dbReference type="InterPro" id="IPR019533">
    <property type="entry name" value="Peptidase_S26"/>
</dbReference>
<dbReference type="PANTHER" id="PTHR43390:SF1">
    <property type="entry name" value="CHLOROPLAST PROCESSING PEPTIDASE"/>
    <property type="match status" value="1"/>
</dbReference>
<comment type="similarity">
    <text evidence="1 3">Belongs to the peptidase S26 family.</text>
</comment>
<gene>
    <name evidence="5" type="primary">lepB</name>
    <name evidence="5" type="ORF">CDV25_04810</name>
</gene>